<dbReference type="Gene3D" id="6.10.250.540">
    <property type="match status" value="1"/>
</dbReference>
<dbReference type="InterPro" id="IPR037241">
    <property type="entry name" value="E2F-DP_heterodim"/>
</dbReference>
<dbReference type="STRING" id="3847.A0A0R0H5R9"/>
<accession>A0A0R0H5R9</accession>
<dbReference type="GO" id="GO:0046983">
    <property type="term" value="F:protein dimerization activity"/>
    <property type="evidence" value="ECO:0007669"/>
    <property type="project" value="InterPro"/>
</dbReference>
<keyword evidence="2" id="KW-0805">Transcription regulation</keyword>
<name>A0A0R0H5R9_SOYBN</name>
<evidence type="ECO:0000256" key="1">
    <source>
        <dbReference type="ARBA" id="ARBA00010940"/>
    </source>
</evidence>
<evidence type="ECO:0000256" key="3">
    <source>
        <dbReference type="ARBA" id="ARBA00023125"/>
    </source>
</evidence>
<evidence type="ECO:0000313" key="9">
    <source>
        <dbReference type="Proteomes" id="UP000008827"/>
    </source>
</evidence>
<protein>
    <recommendedName>
        <fullName evidence="6">E2F transcription factor CC-MB domain-containing protein</fullName>
    </recommendedName>
</protein>
<reference evidence="7" key="3">
    <citation type="submission" date="2018-07" db="EMBL/GenBank/DDBJ databases">
        <title>WGS assembly of Glycine max.</title>
        <authorList>
            <person name="Schmutz J."/>
            <person name="Cannon S."/>
            <person name="Schlueter J."/>
            <person name="Ma J."/>
            <person name="Mitros T."/>
            <person name="Nelson W."/>
            <person name="Hyten D."/>
            <person name="Song Q."/>
            <person name="Thelen J."/>
            <person name="Cheng J."/>
            <person name="Xu D."/>
            <person name="Hellsten U."/>
            <person name="May G."/>
            <person name="Yu Y."/>
            <person name="Sakurai T."/>
            <person name="Umezawa T."/>
            <person name="Bhattacharyya M."/>
            <person name="Sandhu D."/>
            <person name="Valliyodan B."/>
            <person name="Lindquist E."/>
            <person name="Peto M."/>
            <person name="Grant D."/>
            <person name="Shu S."/>
            <person name="Goodstein D."/>
            <person name="Barry K."/>
            <person name="Futrell-Griggs M."/>
            <person name="Abernathy B."/>
            <person name="Du J."/>
            <person name="Tian Z."/>
            <person name="Zhu L."/>
            <person name="Gill N."/>
            <person name="Joshi T."/>
            <person name="Libault M."/>
            <person name="Sethuraman A."/>
            <person name="Zhang X."/>
            <person name="Shinozaki K."/>
            <person name="Nguyen H."/>
            <person name="Wing R."/>
            <person name="Cregan P."/>
            <person name="Specht J."/>
            <person name="Grimwood J."/>
            <person name="Rokhsar D."/>
            <person name="Stacey G."/>
            <person name="Shoemaker R."/>
            <person name="Jackson S."/>
        </authorList>
    </citation>
    <scope>NUCLEOTIDE SEQUENCE</scope>
    <source>
        <tissue evidence="7">Callus</tissue>
    </source>
</reference>
<organism evidence="7">
    <name type="scientific">Glycine max</name>
    <name type="common">Soybean</name>
    <name type="synonym">Glycine hispida</name>
    <dbReference type="NCBI Taxonomy" id="3847"/>
    <lineage>
        <taxon>Eukaryota</taxon>
        <taxon>Viridiplantae</taxon>
        <taxon>Streptophyta</taxon>
        <taxon>Embryophyta</taxon>
        <taxon>Tracheophyta</taxon>
        <taxon>Spermatophyta</taxon>
        <taxon>Magnoliopsida</taxon>
        <taxon>eudicotyledons</taxon>
        <taxon>Gunneridae</taxon>
        <taxon>Pentapetalae</taxon>
        <taxon>rosids</taxon>
        <taxon>fabids</taxon>
        <taxon>Fabales</taxon>
        <taxon>Fabaceae</taxon>
        <taxon>Papilionoideae</taxon>
        <taxon>50 kb inversion clade</taxon>
        <taxon>NPAAA clade</taxon>
        <taxon>indigoferoid/millettioid clade</taxon>
        <taxon>Phaseoleae</taxon>
        <taxon>Glycine</taxon>
        <taxon>Glycine subgen. Soja</taxon>
    </lineage>
</organism>
<keyword evidence="4" id="KW-0804">Transcription</keyword>
<dbReference type="InterPro" id="IPR032198">
    <property type="entry name" value="E2F_CC-MB"/>
</dbReference>
<evidence type="ECO:0000259" key="6">
    <source>
        <dbReference type="Pfam" id="PF16421"/>
    </source>
</evidence>
<evidence type="ECO:0000256" key="4">
    <source>
        <dbReference type="ARBA" id="ARBA00023163"/>
    </source>
</evidence>
<keyword evidence="9" id="KW-1185">Reference proteome</keyword>
<dbReference type="Proteomes" id="UP000008827">
    <property type="component" value="Chromosome 12"/>
</dbReference>
<dbReference type="InParanoid" id="A0A0R0H5R9"/>
<dbReference type="GO" id="GO:0003677">
    <property type="term" value="F:DNA binding"/>
    <property type="evidence" value="ECO:0007669"/>
    <property type="project" value="UniProtKB-KW"/>
</dbReference>
<dbReference type="SMR" id="A0A0R0H5R9"/>
<evidence type="ECO:0000256" key="5">
    <source>
        <dbReference type="SAM" id="MobiDB-lite"/>
    </source>
</evidence>
<dbReference type="EMBL" id="CM000845">
    <property type="protein sequence ID" value="KRH26172.1"/>
    <property type="molecule type" value="Genomic_DNA"/>
</dbReference>
<feature type="compositionally biased region" description="Acidic residues" evidence="5">
    <location>
        <begin position="45"/>
        <end position="55"/>
    </location>
</feature>
<dbReference type="Pfam" id="PF16421">
    <property type="entry name" value="E2F_CC-MB"/>
    <property type="match status" value="1"/>
</dbReference>
<keyword evidence="3" id="KW-0238">DNA-binding</keyword>
<comment type="similarity">
    <text evidence="1">Belongs to the E2F/DP family.</text>
</comment>
<reference evidence="7 8" key="1">
    <citation type="journal article" date="2010" name="Nature">
        <title>Genome sequence of the palaeopolyploid soybean.</title>
        <authorList>
            <person name="Schmutz J."/>
            <person name="Cannon S.B."/>
            <person name="Schlueter J."/>
            <person name="Ma J."/>
            <person name="Mitros T."/>
            <person name="Nelson W."/>
            <person name="Hyten D.L."/>
            <person name="Song Q."/>
            <person name="Thelen J.J."/>
            <person name="Cheng J."/>
            <person name="Xu D."/>
            <person name="Hellsten U."/>
            <person name="May G.D."/>
            <person name="Yu Y."/>
            <person name="Sakurai T."/>
            <person name="Umezawa T."/>
            <person name="Bhattacharyya M.K."/>
            <person name="Sandhu D."/>
            <person name="Valliyodan B."/>
            <person name="Lindquist E."/>
            <person name="Peto M."/>
            <person name="Grant D."/>
            <person name="Shu S."/>
            <person name="Goodstein D."/>
            <person name="Barry K."/>
            <person name="Futrell-Griggs M."/>
            <person name="Abernathy B."/>
            <person name="Du J."/>
            <person name="Tian Z."/>
            <person name="Zhu L."/>
            <person name="Gill N."/>
            <person name="Joshi T."/>
            <person name="Libault M."/>
            <person name="Sethuraman A."/>
            <person name="Zhang X.-C."/>
            <person name="Shinozaki K."/>
            <person name="Nguyen H.T."/>
            <person name="Wing R.A."/>
            <person name="Cregan P."/>
            <person name="Specht J."/>
            <person name="Grimwood J."/>
            <person name="Rokhsar D."/>
            <person name="Stacey G."/>
            <person name="Shoemaker R.C."/>
            <person name="Jackson S.A."/>
        </authorList>
    </citation>
    <scope>NUCLEOTIDE SEQUENCE</scope>
    <source>
        <strain evidence="8">cv. Williams 82</strain>
        <tissue evidence="7">Callus</tissue>
    </source>
</reference>
<dbReference type="AlphaFoldDB" id="A0A0R0H5R9"/>
<evidence type="ECO:0000256" key="2">
    <source>
        <dbReference type="ARBA" id="ARBA00023015"/>
    </source>
</evidence>
<gene>
    <name evidence="7" type="ORF">GLYMA_12G156700</name>
</gene>
<dbReference type="EnsemblPlants" id="KRH26172">
    <property type="protein sequence ID" value="KRH26172"/>
    <property type="gene ID" value="GLYMA_12G156700"/>
</dbReference>
<evidence type="ECO:0000313" key="7">
    <source>
        <dbReference type="EMBL" id="KRH26172.1"/>
    </source>
</evidence>
<dbReference type="Gramene" id="KRH26172">
    <property type="protein sequence ID" value="KRH26172"/>
    <property type="gene ID" value="GLYMA_12G156700"/>
</dbReference>
<feature type="compositionally biased region" description="Polar residues" evidence="5">
    <location>
        <begin position="1"/>
        <end position="14"/>
    </location>
</feature>
<feature type="region of interest" description="Disordered" evidence="5">
    <location>
        <begin position="1"/>
        <end position="79"/>
    </location>
</feature>
<dbReference type="SUPFAM" id="SSF144074">
    <property type="entry name" value="E2F-DP heterodimerization region"/>
    <property type="match status" value="1"/>
</dbReference>
<proteinExistence type="inferred from homology"/>
<evidence type="ECO:0000313" key="8">
    <source>
        <dbReference type="EnsemblPlants" id="KRH26172"/>
    </source>
</evidence>
<feature type="domain" description="E2F transcription factor CC-MB" evidence="6">
    <location>
        <begin position="93"/>
        <end position="134"/>
    </location>
</feature>
<reference evidence="8" key="2">
    <citation type="submission" date="2018-02" db="UniProtKB">
        <authorList>
            <consortium name="EnsemblPlants"/>
        </authorList>
    </citation>
    <scope>IDENTIFICATION</scope>
    <source>
        <strain evidence="8">Williams 82</strain>
    </source>
</reference>
<sequence length="188" mass="21363">MDTTITQLSPSCNTAVEPPRRSVHQRLVQSTFFPHKPPEPIEKNEIEDERDEDYSNTENHKKRKRPKAEVEKLSSEEQGLDDQIRPVHFCKLNETLIAIKALHGTTLEVPNPEEAVDHRERRYKIILRSTMGPLIQFEEVSGADLPMIPLASSFGSIEQLMTEMVPTKCSGKELEPQTQLSSQAFSDL</sequence>